<reference evidence="1 2" key="1">
    <citation type="submission" date="2020-06" db="EMBL/GenBank/DDBJ databases">
        <title>REHAB project genomes.</title>
        <authorList>
            <person name="Shaw L.P."/>
        </authorList>
    </citation>
    <scope>NUCLEOTIDE SEQUENCE [LARGE SCALE GENOMIC DNA]</scope>
    <source>
        <strain evidence="1 2">RHB01-C20</strain>
        <plasmid evidence="2">prhb01-c20_2</plasmid>
    </source>
</reference>
<evidence type="ECO:0000313" key="2">
    <source>
        <dbReference type="Proteomes" id="UP000514533"/>
    </source>
</evidence>
<keyword evidence="1" id="KW-0614">Plasmid</keyword>
<dbReference type="RefSeq" id="WP_057698001.1">
    <property type="nucleotide sequence ID" value="NZ_BGED01000187.1"/>
</dbReference>
<sequence>MISYLKLFIYACVFSIGVCLVLGAGVSSLIYFSKGYWFFPLHQIKRAFVFGTITGTTITVAAVVFKLIDAFNARKKPPSDTE</sequence>
<protein>
    <submittedName>
        <fullName evidence="1">Uncharacterized protein</fullName>
    </submittedName>
</protein>
<evidence type="ECO:0000313" key="1">
    <source>
        <dbReference type="EMBL" id="QMS41606.1"/>
    </source>
</evidence>
<accession>A0A1Q4PL12</accession>
<gene>
    <name evidence="1" type="ORF">HVV39_26975</name>
</gene>
<name>A0A1Q4PL12_ECOLX</name>
<dbReference type="Proteomes" id="UP000514533">
    <property type="component" value="Plasmid pRHB01-C20_2"/>
</dbReference>
<dbReference type="EMBL" id="CP055982">
    <property type="protein sequence ID" value="QMS41606.1"/>
    <property type="molecule type" value="Genomic_DNA"/>
</dbReference>
<geneLocation type="plasmid" evidence="2">
    <name>prhb01-c20_2</name>
</geneLocation>
<organism evidence="1 2">
    <name type="scientific">Escherichia coli</name>
    <dbReference type="NCBI Taxonomy" id="562"/>
    <lineage>
        <taxon>Bacteria</taxon>
        <taxon>Pseudomonadati</taxon>
        <taxon>Pseudomonadota</taxon>
        <taxon>Gammaproteobacteria</taxon>
        <taxon>Enterobacterales</taxon>
        <taxon>Enterobacteriaceae</taxon>
        <taxon>Escherichia</taxon>
    </lineage>
</organism>
<dbReference type="AlphaFoldDB" id="A0A1Q4PL12"/>
<proteinExistence type="predicted"/>